<dbReference type="GO" id="GO:0004802">
    <property type="term" value="F:transketolase activity"/>
    <property type="evidence" value="ECO:0007669"/>
    <property type="project" value="UniProtKB-EC"/>
</dbReference>
<evidence type="ECO:0000256" key="1">
    <source>
        <dbReference type="ARBA" id="ARBA00001946"/>
    </source>
</evidence>
<dbReference type="PROSITE" id="PS00802">
    <property type="entry name" value="TRANSKETOLASE_2"/>
    <property type="match status" value="1"/>
</dbReference>
<comment type="caution">
    <text evidence="11">The sequence shown here is derived from an EMBL/GenBank/DDBJ whole genome shotgun (WGS) entry which is preliminary data.</text>
</comment>
<evidence type="ECO:0000313" key="12">
    <source>
        <dbReference type="Proteomes" id="UP000050509"/>
    </source>
</evidence>
<dbReference type="AlphaFoldDB" id="A0A0P9CR38"/>
<gene>
    <name evidence="11" type="ORF">SE17_39540</name>
</gene>
<organism evidence="11 12">
    <name type="scientific">Kouleothrix aurantiaca</name>
    <dbReference type="NCBI Taxonomy" id="186479"/>
    <lineage>
        <taxon>Bacteria</taxon>
        <taxon>Bacillati</taxon>
        <taxon>Chloroflexota</taxon>
        <taxon>Chloroflexia</taxon>
        <taxon>Chloroflexales</taxon>
        <taxon>Roseiflexineae</taxon>
        <taxon>Roseiflexaceae</taxon>
        <taxon>Kouleothrix</taxon>
    </lineage>
</organism>
<accession>A0A0P9CR38</accession>
<dbReference type="PANTHER" id="PTHR43522:SF2">
    <property type="entry name" value="TRANSKETOLASE 1-RELATED"/>
    <property type="match status" value="1"/>
</dbReference>
<evidence type="ECO:0000256" key="5">
    <source>
        <dbReference type="ARBA" id="ARBA00022679"/>
    </source>
</evidence>
<dbReference type="GO" id="GO:0006098">
    <property type="term" value="P:pentose-phosphate shunt"/>
    <property type="evidence" value="ECO:0007669"/>
    <property type="project" value="TreeGrafter"/>
</dbReference>
<dbReference type="EMBL" id="LJCR01002885">
    <property type="protein sequence ID" value="KPV48162.1"/>
    <property type="molecule type" value="Genomic_DNA"/>
</dbReference>
<dbReference type="InterPro" id="IPR005475">
    <property type="entry name" value="Transketolase-like_Pyr-bd"/>
</dbReference>
<comment type="cofactor">
    <cofactor evidence="1">
        <name>Mg(2+)</name>
        <dbReference type="ChEBI" id="CHEBI:18420"/>
    </cofactor>
</comment>
<dbReference type="PANTHER" id="PTHR43522">
    <property type="entry name" value="TRANSKETOLASE"/>
    <property type="match status" value="1"/>
</dbReference>
<evidence type="ECO:0000313" key="11">
    <source>
        <dbReference type="EMBL" id="KPV48162.1"/>
    </source>
</evidence>
<feature type="non-terminal residue" evidence="11">
    <location>
        <position position="267"/>
    </location>
</feature>
<evidence type="ECO:0000256" key="4">
    <source>
        <dbReference type="ARBA" id="ARBA00013152"/>
    </source>
</evidence>
<sequence>KVHGEPLGPDNVRKTKEYFGWDPDKTFVVPEEAAAQAREAGARGARLQAEWKQQLERYRSDYADAARRFDTSFAGTLPEGWQKALPSFPAGTELATREAAGKALDALREEIPWLLGGSADLAGSTRTPMVTDGSFQPGTYGSNVIWFGVREHAMGAALNGMAAHGGVHAYGGTFLTFSDYMRGAIRVAALSHHPVTYVFTHDSIGLGEDGPTHQPIEHFAALRAIPNMTVIRPGDANEASYAWQAALENTHGPTALIPSRQKLPTFD</sequence>
<dbReference type="SUPFAM" id="SSF52518">
    <property type="entry name" value="Thiamin diphosphate-binding fold (THDP-binding)"/>
    <property type="match status" value="2"/>
</dbReference>
<dbReference type="Proteomes" id="UP000050509">
    <property type="component" value="Unassembled WGS sequence"/>
</dbReference>
<keyword evidence="5" id="KW-0808">Transferase</keyword>
<dbReference type="EC" id="2.2.1.1" evidence="4"/>
<evidence type="ECO:0000256" key="9">
    <source>
        <dbReference type="ARBA" id="ARBA00049473"/>
    </source>
</evidence>
<keyword evidence="8" id="KW-0786">Thiamine pyrophosphate</keyword>
<keyword evidence="6" id="KW-0479">Metal-binding</keyword>
<keyword evidence="7" id="KW-0460">Magnesium</keyword>
<evidence type="ECO:0000259" key="10">
    <source>
        <dbReference type="SMART" id="SM00861"/>
    </source>
</evidence>
<proteinExistence type="inferred from homology"/>
<feature type="non-terminal residue" evidence="11">
    <location>
        <position position="1"/>
    </location>
</feature>
<evidence type="ECO:0000256" key="2">
    <source>
        <dbReference type="ARBA" id="ARBA00001964"/>
    </source>
</evidence>
<dbReference type="GO" id="GO:0005829">
    <property type="term" value="C:cytosol"/>
    <property type="evidence" value="ECO:0007669"/>
    <property type="project" value="TreeGrafter"/>
</dbReference>
<evidence type="ECO:0000256" key="6">
    <source>
        <dbReference type="ARBA" id="ARBA00022723"/>
    </source>
</evidence>
<evidence type="ECO:0000256" key="7">
    <source>
        <dbReference type="ARBA" id="ARBA00022842"/>
    </source>
</evidence>
<evidence type="ECO:0000256" key="8">
    <source>
        <dbReference type="ARBA" id="ARBA00023052"/>
    </source>
</evidence>
<dbReference type="GO" id="GO:0046872">
    <property type="term" value="F:metal ion binding"/>
    <property type="evidence" value="ECO:0007669"/>
    <property type="project" value="UniProtKB-KW"/>
</dbReference>
<dbReference type="InterPro" id="IPR029061">
    <property type="entry name" value="THDP-binding"/>
</dbReference>
<feature type="domain" description="Transketolase-like pyrimidine-binding" evidence="10">
    <location>
        <begin position="94"/>
        <end position="265"/>
    </location>
</feature>
<dbReference type="SMART" id="SM00861">
    <property type="entry name" value="Transket_pyr"/>
    <property type="match status" value="1"/>
</dbReference>
<comment type="similarity">
    <text evidence="3">Belongs to the transketolase family.</text>
</comment>
<comment type="cofactor">
    <cofactor evidence="2">
        <name>thiamine diphosphate</name>
        <dbReference type="ChEBI" id="CHEBI:58937"/>
    </cofactor>
</comment>
<evidence type="ECO:0000256" key="3">
    <source>
        <dbReference type="ARBA" id="ARBA00007131"/>
    </source>
</evidence>
<dbReference type="InterPro" id="IPR033247">
    <property type="entry name" value="Transketolase_fam"/>
</dbReference>
<dbReference type="InterPro" id="IPR020826">
    <property type="entry name" value="Transketolase_BS"/>
</dbReference>
<name>A0A0P9CR38_9CHLR</name>
<dbReference type="Pfam" id="PF00456">
    <property type="entry name" value="Transketolase_N"/>
    <property type="match status" value="1"/>
</dbReference>
<reference evidence="11 12" key="1">
    <citation type="submission" date="2015-09" db="EMBL/GenBank/DDBJ databases">
        <title>Draft genome sequence of Kouleothrix aurantiaca JCM 19913.</title>
        <authorList>
            <person name="Hemp J."/>
        </authorList>
    </citation>
    <scope>NUCLEOTIDE SEQUENCE [LARGE SCALE GENOMIC DNA]</scope>
    <source>
        <strain evidence="11 12">COM-B</strain>
    </source>
</reference>
<dbReference type="Pfam" id="PF02779">
    <property type="entry name" value="Transket_pyr"/>
    <property type="match status" value="1"/>
</dbReference>
<protein>
    <recommendedName>
        <fullName evidence="4">transketolase</fullName>
        <ecNumber evidence="4">2.2.1.1</ecNumber>
    </recommendedName>
</protein>
<comment type="catalytic activity">
    <reaction evidence="9">
        <text>D-sedoheptulose 7-phosphate + D-glyceraldehyde 3-phosphate = aldehydo-D-ribose 5-phosphate + D-xylulose 5-phosphate</text>
        <dbReference type="Rhea" id="RHEA:10508"/>
        <dbReference type="ChEBI" id="CHEBI:57483"/>
        <dbReference type="ChEBI" id="CHEBI:57737"/>
        <dbReference type="ChEBI" id="CHEBI:58273"/>
        <dbReference type="ChEBI" id="CHEBI:59776"/>
        <dbReference type="EC" id="2.2.1.1"/>
    </reaction>
</comment>
<dbReference type="Gene3D" id="3.40.50.970">
    <property type="match status" value="2"/>
</dbReference>
<keyword evidence="12" id="KW-1185">Reference proteome</keyword>
<dbReference type="InterPro" id="IPR005474">
    <property type="entry name" value="Transketolase_N"/>
</dbReference>
<dbReference type="FunFam" id="3.40.50.970:FF:000003">
    <property type="entry name" value="Transketolase"/>
    <property type="match status" value="1"/>
</dbReference>
<dbReference type="CDD" id="cd07033">
    <property type="entry name" value="TPP_PYR_DXS_TK_like"/>
    <property type="match status" value="1"/>
</dbReference>